<reference evidence="7 8" key="1">
    <citation type="submission" date="2020-08" db="EMBL/GenBank/DDBJ databases">
        <title>Sequencing the genomes of 1000 actinobacteria strains.</title>
        <authorList>
            <person name="Klenk H.-P."/>
        </authorList>
    </citation>
    <scope>NUCLEOTIDE SEQUENCE [LARGE SCALE GENOMIC DNA]</scope>
    <source>
        <strain evidence="7 8">DSM 17294</strain>
    </source>
</reference>
<evidence type="ECO:0000256" key="4">
    <source>
        <dbReference type="ARBA" id="ARBA00023136"/>
    </source>
</evidence>
<feature type="transmembrane region" description="Helical" evidence="5">
    <location>
        <begin position="116"/>
        <end position="137"/>
    </location>
</feature>
<dbReference type="Gene3D" id="1.20.1720.10">
    <property type="entry name" value="Multidrug resistance protein D"/>
    <property type="match status" value="1"/>
</dbReference>
<proteinExistence type="predicted"/>
<feature type="transmembrane region" description="Helical" evidence="5">
    <location>
        <begin position="399"/>
        <end position="421"/>
    </location>
</feature>
<dbReference type="PANTHER" id="PTHR23501">
    <property type="entry name" value="MAJOR FACILITATOR SUPERFAMILY"/>
    <property type="match status" value="1"/>
</dbReference>
<comment type="caution">
    <text evidence="7">The sequence shown here is derived from an EMBL/GenBank/DDBJ whole genome shotgun (WGS) entry which is preliminary data.</text>
</comment>
<feature type="transmembrane region" description="Helical" evidence="5">
    <location>
        <begin position="87"/>
        <end position="110"/>
    </location>
</feature>
<dbReference type="PRINTS" id="PR01036">
    <property type="entry name" value="TCRTETB"/>
</dbReference>
<feature type="transmembrane region" description="Helical" evidence="5">
    <location>
        <begin position="15"/>
        <end position="37"/>
    </location>
</feature>
<feature type="transmembrane region" description="Helical" evidence="5">
    <location>
        <begin position="57"/>
        <end position="75"/>
    </location>
</feature>
<dbReference type="Proteomes" id="UP000558997">
    <property type="component" value="Unassembled WGS sequence"/>
</dbReference>
<dbReference type="GO" id="GO:0005886">
    <property type="term" value="C:plasma membrane"/>
    <property type="evidence" value="ECO:0007669"/>
    <property type="project" value="UniProtKB-SubCell"/>
</dbReference>
<feature type="transmembrane region" description="Helical" evidence="5">
    <location>
        <begin position="208"/>
        <end position="225"/>
    </location>
</feature>
<dbReference type="AlphaFoldDB" id="A0A841DXX2"/>
<organism evidence="7 8">
    <name type="scientific">Kribbella solani</name>
    <dbReference type="NCBI Taxonomy" id="236067"/>
    <lineage>
        <taxon>Bacteria</taxon>
        <taxon>Bacillati</taxon>
        <taxon>Actinomycetota</taxon>
        <taxon>Actinomycetes</taxon>
        <taxon>Propionibacteriales</taxon>
        <taxon>Kribbellaceae</taxon>
        <taxon>Kribbella</taxon>
    </lineage>
</organism>
<dbReference type="SUPFAM" id="SSF103473">
    <property type="entry name" value="MFS general substrate transporter"/>
    <property type="match status" value="1"/>
</dbReference>
<evidence type="ECO:0000256" key="2">
    <source>
        <dbReference type="ARBA" id="ARBA00022692"/>
    </source>
</evidence>
<evidence type="ECO:0000313" key="8">
    <source>
        <dbReference type="Proteomes" id="UP000558997"/>
    </source>
</evidence>
<sequence>MSEEVPGTWRQLRQYWAVMTVLAGGVLVGAVSIYLAASLLPTAVRDIGGDQLYAWNMTVYLVGQVVAAMLAANVLRRAGAQGAYVTGFGLFAVGSVICTVAPTMPIMLIGRGLQGLGAGLLTGLGFALIQATLPAALWSRGSAVISAMFGLGNFVGPALGGTLAQAGAWRWAFGALTVLAIALGALAARVLRTIQLPAGGAAPRIPRWALVLVVAAVASLSVASLTDSAPLIVALVITAAIMAVGFVVVEGRSSTRVLPASTYRRGSAMRWIYLTIAVLASSVAVETFLPLFGQQLGDLPPVAAGFYGAALSLGWALTQVWSASAHGRRANALMLGGPAVLVIGLAVLAVTIAADASIGLVVGWLVVLVLAGSGIGMAMPHLTVRAMSSAEDQAEAQQAAASIATVLTMGTASGAAVAGLLVNLGQPNLETSARYLLAGFALIAVVGIATAKRLTARRYEPVAVDSMA</sequence>
<evidence type="ECO:0000256" key="5">
    <source>
        <dbReference type="SAM" id="Phobius"/>
    </source>
</evidence>
<dbReference type="Pfam" id="PF07690">
    <property type="entry name" value="MFS_1"/>
    <property type="match status" value="1"/>
</dbReference>
<dbReference type="InterPro" id="IPR036259">
    <property type="entry name" value="MFS_trans_sf"/>
</dbReference>
<dbReference type="InterPro" id="IPR011701">
    <property type="entry name" value="MFS"/>
</dbReference>
<feature type="domain" description="Major facilitator superfamily (MFS) profile" evidence="6">
    <location>
        <begin position="18"/>
        <end position="456"/>
    </location>
</feature>
<evidence type="ECO:0000259" key="6">
    <source>
        <dbReference type="PROSITE" id="PS50850"/>
    </source>
</evidence>
<feature type="transmembrane region" description="Helical" evidence="5">
    <location>
        <begin position="169"/>
        <end position="188"/>
    </location>
</feature>
<dbReference type="Gene3D" id="1.20.1250.20">
    <property type="entry name" value="MFS general substrate transporter like domains"/>
    <property type="match status" value="1"/>
</dbReference>
<feature type="transmembrane region" description="Helical" evidence="5">
    <location>
        <begin position="433"/>
        <end position="451"/>
    </location>
</feature>
<dbReference type="PROSITE" id="PS50850">
    <property type="entry name" value="MFS"/>
    <property type="match status" value="1"/>
</dbReference>
<dbReference type="GO" id="GO:0022857">
    <property type="term" value="F:transmembrane transporter activity"/>
    <property type="evidence" value="ECO:0007669"/>
    <property type="project" value="InterPro"/>
</dbReference>
<dbReference type="RefSeq" id="WP_202887538.1">
    <property type="nucleotide sequence ID" value="NZ_BAAAVN010000024.1"/>
</dbReference>
<evidence type="ECO:0000256" key="1">
    <source>
        <dbReference type="ARBA" id="ARBA00004651"/>
    </source>
</evidence>
<protein>
    <submittedName>
        <fullName evidence="7">MFS family permease</fullName>
    </submittedName>
</protein>
<gene>
    <name evidence="7" type="ORF">HDA44_004961</name>
</gene>
<keyword evidence="3 5" id="KW-1133">Transmembrane helix</keyword>
<comment type="subcellular location">
    <subcellularLocation>
        <location evidence="1">Cell membrane</location>
        <topology evidence="1">Multi-pass membrane protein</topology>
    </subcellularLocation>
</comment>
<evidence type="ECO:0000256" key="3">
    <source>
        <dbReference type="ARBA" id="ARBA00022989"/>
    </source>
</evidence>
<feature type="transmembrane region" description="Helical" evidence="5">
    <location>
        <begin position="144"/>
        <end position="163"/>
    </location>
</feature>
<dbReference type="EMBL" id="JACHNF010000001">
    <property type="protein sequence ID" value="MBB5981620.1"/>
    <property type="molecule type" value="Genomic_DNA"/>
</dbReference>
<feature type="transmembrane region" description="Helical" evidence="5">
    <location>
        <begin position="358"/>
        <end position="378"/>
    </location>
</feature>
<feature type="transmembrane region" description="Helical" evidence="5">
    <location>
        <begin position="299"/>
        <end position="318"/>
    </location>
</feature>
<keyword evidence="2 5" id="KW-0812">Transmembrane</keyword>
<keyword evidence="8" id="KW-1185">Reference proteome</keyword>
<dbReference type="PANTHER" id="PTHR23501:SF154">
    <property type="entry name" value="MULTIDRUG-EFFLUX TRANSPORTER RV1634-RELATED"/>
    <property type="match status" value="1"/>
</dbReference>
<feature type="transmembrane region" description="Helical" evidence="5">
    <location>
        <begin position="330"/>
        <end position="352"/>
    </location>
</feature>
<feature type="transmembrane region" description="Helical" evidence="5">
    <location>
        <begin position="271"/>
        <end position="293"/>
    </location>
</feature>
<dbReference type="InterPro" id="IPR020846">
    <property type="entry name" value="MFS_dom"/>
</dbReference>
<keyword evidence="4 5" id="KW-0472">Membrane</keyword>
<evidence type="ECO:0000313" key="7">
    <source>
        <dbReference type="EMBL" id="MBB5981620.1"/>
    </source>
</evidence>
<feature type="transmembrane region" description="Helical" evidence="5">
    <location>
        <begin position="231"/>
        <end position="250"/>
    </location>
</feature>
<name>A0A841DXX2_9ACTN</name>
<accession>A0A841DXX2</accession>